<proteinExistence type="predicted"/>
<evidence type="ECO:0000256" key="1">
    <source>
        <dbReference type="ARBA" id="ARBA00022574"/>
    </source>
</evidence>
<feature type="domain" description="BEACH" evidence="4">
    <location>
        <begin position="405"/>
        <end position="698"/>
    </location>
</feature>
<dbReference type="EMBL" id="KV453849">
    <property type="protein sequence ID" value="ODV86682.1"/>
    <property type="molecule type" value="Genomic_DNA"/>
</dbReference>
<evidence type="ECO:0000259" key="5">
    <source>
        <dbReference type="PROSITE" id="PS51783"/>
    </source>
</evidence>
<name>A0A1E4T4N4_9ASCO</name>
<dbReference type="InterPro" id="IPR036322">
    <property type="entry name" value="WD40_repeat_dom_sf"/>
</dbReference>
<gene>
    <name evidence="6" type="ORF">CANARDRAFT_174748</name>
</gene>
<dbReference type="PANTHER" id="PTHR13743">
    <property type="entry name" value="BEIGE/BEACH-RELATED"/>
    <property type="match status" value="1"/>
</dbReference>
<evidence type="ECO:0000313" key="6">
    <source>
        <dbReference type="EMBL" id="ODV86682.1"/>
    </source>
</evidence>
<feature type="domain" description="BEACH-type PH" evidence="5">
    <location>
        <begin position="225"/>
        <end position="357"/>
    </location>
</feature>
<dbReference type="InterPro" id="IPR019775">
    <property type="entry name" value="WD40_repeat_CS"/>
</dbReference>
<dbReference type="Pfam" id="PF02138">
    <property type="entry name" value="Beach"/>
    <property type="match status" value="1"/>
</dbReference>
<sequence>MNKVNINACASILSKDHKVRDKFIKAMEGSMSMDDAEFKSELCSDLDLKHAFEQRISKCRSWLTTSEHVLNKKQVIDEILTKHLGNDSEKIKKMYKKDVTPLIAAIVNAETKKFNRHIQDDKDDLNYYITLYNSIKFNLPIENFKQSWFLDSTEGPNRMRKRIVREVEISHKASDIPIDSSLKEMEAEYTGLDEENYELLLSEQQQDDVDTLQEDKNRKILRSLFIGDKIVQILNVTQILGLETCESALIIGISHLYLAGYYFHTSMGEIVDIDDAPEDERDPYVKVISGNDKQKEGEKTTHTHETKTWEISNLLSISKRNFLLRDVALEFFFVDGTSFLITCLNKSIRDSLFSQLSSKITAKYTDEDLAEALKLASQQAASHKSGAVSSTSPFGAKLFSAIVSSASTSNLVYSSLTKKWRRGELSNFYYLILLNTLAGRTFNDLTQYPVFPFVIADYESDELDLENPATFRDLSKPMGAQTLKRANQFKERFQASAEMSPDTPPFHYGTHYSSAMIVTSYLIRLKPFVKSYLLLQGGKFDHADRTFYSIAKTWYSASRDHTTDVRELIPEFYYLPEFLVNSNNFEFGNLQDGNKVSDVILPPWAKGDPLIFVSKMRQALESDYVSKHLHEWIDLVFGFKQRGEKAIESLNLFHHLSYHGSTDLDKIKDQHEKSVIVSVIHNFGQTPLQIFNTAHPEKQNFDKLKFDSSKLLNLPLSVIETNIQIDHIEFDYEKNEWIPFDRFNRVLSNGVNKNISVQIVSNRNLIVNGVLFEDFNKCKITKVEILTNKLFLVGFQDGTIQVLKIQTDRLSELKNSQRSYLSQSQWPLKLVTNVENIKNSNHDVMVSSTIQSPISPSPASFSMFTSSSSSSSMMTPFDLVKQSIFRGHSSSIISIKHALKYKSVLTLSSNGDVKLWDLLTGTLIRDIDNDCKLISISKNLGLIVTVKNVKNMISVFTINGYSIIKHDYDYDYADDITTIEFSEFSEIGDCSGGGGGGLELSSLKISKNLNIPWCNYANLAIGTNEGSMKLYELKLSKSWELIELRKFDQVTVGVSDPVSTESSKSNNNSNDVKITSIKFNLSVELNGNGNRIGRGELIVGDSSGRLMIWR</sequence>
<reference evidence="7" key="1">
    <citation type="submission" date="2016-04" db="EMBL/GenBank/DDBJ databases">
        <title>Comparative genomics of biotechnologically important yeasts.</title>
        <authorList>
            <consortium name="DOE Joint Genome Institute"/>
            <person name="Riley R."/>
            <person name="Haridas S."/>
            <person name="Wolfe K.H."/>
            <person name="Lopes M.R."/>
            <person name="Hittinger C.T."/>
            <person name="Goker M."/>
            <person name="Salamov A."/>
            <person name="Wisecaver J."/>
            <person name="Long T.M."/>
            <person name="Aerts A.L."/>
            <person name="Barry K."/>
            <person name="Choi C."/>
            <person name="Clum A."/>
            <person name="Coughlan A.Y."/>
            <person name="Deshpande S."/>
            <person name="Douglass A.P."/>
            <person name="Hanson S.J."/>
            <person name="Klenk H.-P."/>
            <person name="Labutti K."/>
            <person name="Lapidus A."/>
            <person name="Lindquist E."/>
            <person name="Lipzen A."/>
            <person name="Meier-Kolthoff J.P."/>
            <person name="Ohm R.A."/>
            <person name="Otillar R.P."/>
            <person name="Pangilinan J."/>
            <person name="Peng Y."/>
            <person name="Rokas A."/>
            <person name="Rosa C.A."/>
            <person name="Scheuner C."/>
            <person name="Sibirny A.A."/>
            <person name="Slot J.C."/>
            <person name="Stielow J.B."/>
            <person name="Sun H."/>
            <person name="Kurtzman C.P."/>
            <person name="Blackwell M."/>
            <person name="Grigoriev I.V."/>
            <person name="Jeffries T.W."/>
        </authorList>
    </citation>
    <scope>NUCLEOTIDE SEQUENCE [LARGE SCALE GENOMIC DNA]</scope>
    <source>
        <strain evidence="7">NRRL YB-2248</strain>
    </source>
</reference>
<dbReference type="Gene3D" id="2.130.10.10">
    <property type="entry name" value="YVTN repeat-like/Quinoprotein amine dehydrogenase"/>
    <property type="match status" value="1"/>
</dbReference>
<dbReference type="PROSITE" id="PS00678">
    <property type="entry name" value="WD_REPEATS_1"/>
    <property type="match status" value="1"/>
</dbReference>
<dbReference type="InterPro" id="IPR036372">
    <property type="entry name" value="BEACH_dom_sf"/>
</dbReference>
<dbReference type="OrthoDB" id="26681at2759"/>
<dbReference type="PROSITE" id="PS50197">
    <property type="entry name" value="BEACH"/>
    <property type="match status" value="1"/>
</dbReference>
<dbReference type="STRING" id="983967.A0A1E4T4N4"/>
<dbReference type="SUPFAM" id="SSF50978">
    <property type="entry name" value="WD40 repeat-like"/>
    <property type="match status" value="1"/>
</dbReference>
<dbReference type="SMART" id="SM01026">
    <property type="entry name" value="Beach"/>
    <property type="match status" value="1"/>
</dbReference>
<dbReference type="InterPro" id="IPR023362">
    <property type="entry name" value="PH-BEACH_dom"/>
</dbReference>
<dbReference type="PROSITE" id="PS51783">
    <property type="entry name" value="PH_BEACH"/>
    <property type="match status" value="1"/>
</dbReference>
<protein>
    <recommendedName>
        <fullName evidence="8">BEACH domain-containing protein</fullName>
    </recommendedName>
</protein>
<accession>A0A1E4T4N4</accession>
<dbReference type="InterPro" id="IPR000409">
    <property type="entry name" value="BEACH_dom"/>
</dbReference>
<dbReference type="Gene3D" id="2.30.29.30">
    <property type="entry name" value="Pleckstrin-homology domain (PH domain)/Phosphotyrosine-binding domain (PTB)"/>
    <property type="match status" value="1"/>
</dbReference>
<dbReference type="PROSITE" id="PS50294">
    <property type="entry name" value="WD_REPEATS_REGION"/>
    <property type="match status" value="1"/>
</dbReference>
<dbReference type="InterPro" id="IPR001680">
    <property type="entry name" value="WD40_rpt"/>
</dbReference>
<dbReference type="InterPro" id="IPR050865">
    <property type="entry name" value="BEACH_Domain"/>
</dbReference>
<evidence type="ECO:0000256" key="2">
    <source>
        <dbReference type="ARBA" id="ARBA00022737"/>
    </source>
</evidence>
<feature type="repeat" description="WD" evidence="3">
    <location>
        <begin position="885"/>
        <end position="926"/>
    </location>
</feature>
<keyword evidence="2" id="KW-0677">Repeat</keyword>
<dbReference type="InterPro" id="IPR015943">
    <property type="entry name" value="WD40/YVTN_repeat-like_dom_sf"/>
</dbReference>
<dbReference type="AlphaFoldDB" id="A0A1E4T4N4"/>
<organism evidence="6 7">
    <name type="scientific">[Candida] arabinofermentans NRRL YB-2248</name>
    <dbReference type="NCBI Taxonomy" id="983967"/>
    <lineage>
        <taxon>Eukaryota</taxon>
        <taxon>Fungi</taxon>
        <taxon>Dikarya</taxon>
        <taxon>Ascomycota</taxon>
        <taxon>Saccharomycotina</taxon>
        <taxon>Pichiomycetes</taxon>
        <taxon>Pichiales</taxon>
        <taxon>Pichiaceae</taxon>
        <taxon>Ogataea</taxon>
        <taxon>Ogataea/Candida clade</taxon>
    </lineage>
</organism>
<dbReference type="PROSITE" id="PS50082">
    <property type="entry name" value="WD_REPEATS_2"/>
    <property type="match status" value="1"/>
</dbReference>
<dbReference type="PANTHER" id="PTHR13743:SF123">
    <property type="entry name" value="PROTEIN FAN"/>
    <property type="match status" value="1"/>
</dbReference>
<evidence type="ECO:0000259" key="4">
    <source>
        <dbReference type="PROSITE" id="PS50197"/>
    </source>
</evidence>
<dbReference type="Proteomes" id="UP000094801">
    <property type="component" value="Unassembled WGS sequence"/>
</dbReference>
<dbReference type="Gene3D" id="1.10.1540.10">
    <property type="entry name" value="BEACH domain"/>
    <property type="match status" value="1"/>
</dbReference>
<dbReference type="FunFam" id="1.10.1540.10:FF:000002">
    <property type="entry name" value="WD repeat and FYVE domain containing 3"/>
    <property type="match status" value="1"/>
</dbReference>
<dbReference type="InterPro" id="IPR011993">
    <property type="entry name" value="PH-like_dom_sf"/>
</dbReference>
<keyword evidence="1 3" id="KW-0853">WD repeat</keyword>
<dbReference type="Pfam" id="PF14844">
    <property type="entry name" value="PH_BEACH"/>
    <property type="match status" value="1"/>
</dbReference>
<dbReference type="SUPFAM" id="SSF50729">
    <property type="entry name" value="PH domain-like"/>
    <property type="match status" value="1"/>
</dbReference>
<evidence type="ECO:0000256" key="3">
    <source>
        <dbReference type="PROSITE-ProRule" id="PRU00221"/>
    </source>
</evidence>
<dbReference type="SUPFAM" id="SSF81837">
    <property type="entry name" value="BEACH domain"/>
    <property type="match status" value="1"/>
</dbReference>
<evidence type="ECO:0000313" key="7">
    <source>
        <dbReference type="Proteomes" id="UP000094801"/>
    </source>
</evidence>
<dbReference type="CDD" id="cd06071">
    <property type="entry name" value="Beach"/>
    <property type="match status" value="1"/>
</dbReference>
<evidence type="ECO:0008006" key="8">
    <source>
        <dbReference type="Google" id="ProtNLM"/>
    </source>
</evidence>
<keyword evidence="7" id="KW-1185">Reference proteome</keyword>